<evidence type="ECO:0000313" key="7">
    <source>
        <dbReference type="EMBL" id="MBD3325212.1"/>
    </source>
</evidence>
<evidence type="ECO:0000259" key="5">
    <source>
        <dbReference type="Pfam" id="PF02852"/>
    </source>
</evidence>
<dbReference type="GO" id="GO:0004497">
    <property type="term" value="F:monooxygenase activity"/>
    <property type="evidence" value="ECO:0007669"/>
    <property type="project" value="UniProtKB-KW"/>
</dbReference>
<evidence type="ECO:0000256" key="4">
    <source>
        <dbReference type="ARBA" id="ARBA00022827"/>
    </source>
</evidence>
<dbReference type="SUPFAM" id="SSF51905">
    <property type="entry name" value="FAD/NAD(P)-binding domain"/>
    <property type="match status" value="1"/>
</dbReference>
<evidence type="ECO:0000259" key="6">
    <source>
        <dbReference type="Pfam" id="PF07992"/>
    </source>
</evidence>
<evidence type="ECO:0000256" key="2">
    <source>
        <dbReference type="ARBA" id="ARBA00009130"/>
    </source>
</evidence>
<dbReference type="SUPFAM" id="SSF55424">
    <property type="entry name" value="FAD/NAD-linked reductases, dimerisation (C-terminal) domain"/>
    <property type="match status" value="1"/>
</dbReference>
<feature type="domain" description="Pyridine nucleotide-disulphide oxidoreductase dimerisation" evidence="5">
    <location>
        <begin position="327"/>
        <end position="429"/>
    </location>
</feature>
<keyword evidence="4" id="KW-0274">FAD</keyword>
<dbReference type="AlphaFoldDB" id="A0A9D5Q6G0"/>
<proteinExistence type="inferred from homology"/>
<dbReference type="PANTHER" id="PTHR43429">
    <property type="entry name" value="PYRIDINE NUCLEOTIDE-DISULFIDE OXIDOREDUCTASE DOMAIN-CONTAINING"/>
    <property type="match status" value="1"/>
</dbReference>
<dbReference type="InterPro" id="IPR050260">
    <property type="entry name" value="FAD-bd_OxRdtase"/>
</dbReference>
<keyword evidence="7" id="KW-0560">Oxidoreductase</keyword>
<dbReference type="InterPro" id="IPR023753">
    <property type="entry name" value="FAD/NAD-binding_dom"/>
</dbReference>
<dbReference type="PRINTS" id="PR00368">
    <property type="entry name" value="FADPNR"/>
</dbReference>
<evidence type="ECO:0000256" key="1">
    <source>
        <dbReference type="ARBA" id="ARBA00001974"/>
    </source>
</evidence>
<comment type="caution">
    <text evidence="7">The sequence shown here is derived from an EMBL/GenBank/DDBJ whole genome shotgun (WGS) entry which is preliminary data.</text>
</comment>
<accession>A0A9D5Q6G0</accession>
<dbReference type="Gene3D" id="3.50.50.60">
    <property type="entry name" value="FAD/NAD(P)-binding domain"/>
    <property type="match status" value="2"/>
</dbReference>
<dbReference type="Proteomes" id="UP000649604">
    <property type="component" value="Unassembled WGS sequence"/>
</dbReference>
<comment type="similarity">
    <text evidence="2">Belongs to the class-III pyridine nucleotide-disulfide oxidoreductase family.</text>
</comment>
<organism evidence="7 8">
    <name type="scientific">candidate division KSB3 bacterium</name>
    <dbReference type="NCBI Taxonomy" id="2044937"/>
    <lineage>
        <taxon>Bacteria</taxon>
        <taxon>candidate division KSB3</taxon>
    </lineage>
</organism>
<dbReference type="PRINTS" id="PR00411">
    <property type="entry name" value="PNDRDTASEI"/>
</dbReference>
<feature type="domain" description="FAD/NAD(P)-binding" evidence="6">
    <location>
        <begin position="4"/>
        <end position="305"/>
    </location>
</feature>
<gene>
    <name evidence="7" type="ORF">GF339_11550</name>
</gene>
<name>A0A9D5Q6G0_9BACT</name>
<keyword evidence="3" id="KW-0285">Flavoprotein</keyword>
<dbReference type="Pfam" id="PF07992">
    <property type="entry name" value="Pyr_redox_2"/>
    <property type="match status" value="1"/>
</dbReference>
<keyword evidence="7" id="KW-0503">Monooxygenase</keyword>
<reference evidence="7" key="1">
    <citation type="submission" date="2019-11" db="EMBL/GenBank/DDBJ databases">
        <title>Microbial mats filling the niche in hypersaline microbial mats.</title>
        <authorList>
            <person name="Wong H.L."/>
            <person name="Macleod F.I."/>
            <person name="White R.A. III"/>
            <person name="Burns B.P."/>
        </authorList>
    </citation>
    <scope>NUCLEOTIDE SEQUENCE</scope>
    <source>
        <strain evidence="7">Rbin_158</strain>
    </source>
</reference>
<dbReference type="EMBL" id="WJJP01000376">
    <property type="protein sequence ID" value="MBD3325212.1"/>
    <property type="molecule type" value="Genomic_DNA"/>
</dbReference>
<protein>
    <submittedName>
        <fullName evidence="7">SidA/IucD/PvdA family monooxygenase</fullName>
    </submittedName>
</protein>
<dbReference type="InterPro" id="IPR004099">
    <property type="entry name" value="Pyr_nucl-diS_OxRdtase_dimer"/>
</dbReference>
<evidence type="ECO:0000256" key="3">
    <source>
        <dbReference type="ARBA" id="ARBA00022630"/>
    </source>
</evidence>
<dbReference type="InterPro" id="IPR016156">
    <property type="entry name" value="FAD/NAD-linked_Rdtase_dimer_sf"/>
</dbReference>
<dbReference type="InterPro" id="IPR036188">
    <property type="entry name" value="FAD/NAD-bd_sf"/>
</dbReference>
<sequence>MKSYDVVVIGASAAGVTAAITAKRHYPKKPILLVRKEQLVPIPCGIPYAFGVVGTPDKNLIPADTILSKNQIDGIVDEVVEIDRDNRQIITASGERIGYQKLVMATGSEPIIPPIPGNTGKQNVFAIKKDVPYLQQVIEHMERANNLCIIGCGFIGVEIAEECRRRRPEMNICIVEMLTHCLQLVYDEDFCIRAEDTLKKKGICLLLDEKVEGFLGNGTVSKIKLSSGKEIDTDMVIMGIGAAANTTLAEKSGLEVGPTKGVQVNRYMQTSDHHIYACGDCAEKVSFFDGKPTGLKLASIATMEARVAGANLFATNRINMGVIGVYSTVLGDCAFAAAGLTKSQAVEKGYDVVEGESESVNRHPGCMPGGSNLRVKLLFEAGSQILLGGQVTGAKSGGELINTISACIHQRMTADDIATFQTGTHPALTASPIAYQLVNAAEVAIQQMKSR</sequence>
<dbReference type="Pfam" id="PF02852">
    <property type="entry name" value="Pyr_redox_dim"/>
    <property type="match status" value="1"/>
</dbReference>
<evidence type="ECO:0000313" key="8">
    <source>
        <dbReference type="Proteomes" id="UP000649604"/>
    </source>
</evidence>
<comment type="cofactor">
    <cofactor evidence="1">
        <name>FAD</name>
        <dbReference type="ChEBI" id="CHEBI:57692"/>
    </cofactor>
</comment>